<accession>A0A2U1AQB4</accession>
<dbReference type="AlphaFoldDB" id="A0A2U1AQB4"/>
<sequence>MPALTFNANNVAPSTGFDAIPAGKYQAVISQSSIKATRNGAGSYLELTFDIIDGEYKGRKLWSRLNIENPSQKAVAVAQSELSAICHAVGVLELFQSEQLHDLPMTITVRCVKNPDTDEMSNEIKGYAAPQTATPVRKAQAAPPPVASNNTAPWKR</sequence>
<keyword evidence="3" id="KW-1185">Reference proteome</keyword>
<dbReference type="InterPro" id="IPR007731">
    <property type="entry name" value="DUF669"/>
</dbReference>
<dbReference type="GeneID" id="78296275"/>
<proteinExistence type="predicted"/>
<dbReference type="Proteomes" id="UP000245959">
    <property type="component" value="Unassembled WGS sequence"/>
</dbReference>
<reference evidence="2 3" key="1">
    <citation type="submission" date="2018-04" db="EMBL/GenBank/DDBJ databases">
        <title>Genomic Encyclopedia of Type Strains, Phase IV (KMG-IV): sequencing the most valuable type-strain genomes for metagenomic binning, comparative biology and taxonomic classification.</title>
        <authorList>
            <person name="Goeker M."/>
        </authorList>
    </citation>
    <scope>NUCLEOTIDE SEQUENCE [LARGE SCALE GENOMIC DNA]</scope>
    <source>
        <strain evidence="2 3">DSM 14823</strain>
    </source>
</reference>
<gene>
    <name evidence="2" type="ORF">C8D82_12544</name>
</gene>
<dbReference type="EMBL" id="QEKH01000025">
    <property type="protein sequence ID" value="PVY38619.1"/>
    <property type="molecule type" value="Genomic_DNA"/>
</dbReference>
<dbReference type="Pfam" id="PF05037">
    <property type="entry name" value="DUF669"/>
    <property type="match status" value="1"/>
</dbReference>
<evidence type="ECO:0000313" key="2">
    <source>
        <dbReference type="EMBL" id="PVY38619.1"/>
    </source>
</evidence>
<dbReference type="OrthoDB" id="5220at2"/>
<feature type="region of interest" description="Disordered" evidence="1">
    <location>
        <begin position="127"/>
        <end position="156"/>
    </location>
</feature>
<protein>
    <submittedName>
        <fullName evidence="2">Uncharacterized protein DUF669</fullName>
    </submittedName>
</protein>
<dbReference type="RefSeq" id="WP_116884989.1">
    <property type="nucleotide sequence ID" value="NZ_CABMMC010000029.1"/>
</dbReference>
<name>A0A2U1AQB4_9BACT</name>
<organism evidence="2 3">
    <name type="scientific">Victivallis vadensis</name>
    <dbReference type="NCBI Taxonomy" id="172901"/>
    <lineage>
        <taxon>Bacteria</taxon>
        <taxon>Pseudomonadati</taxon>
        <taxon>Lentisphaerota</taxon>
        <taxon>Lentisphaeria</taxon>
        <taxon>Victivallales</taxon>
        <taxon>Victivallaceae</taxon>
        <taxon>Victivallis</taxon>
    </lineage>
</organism>
<evidence type="ECO:0000256" key="1">
    <source>
        <dbReference type="SAM" id="MobiDB-lite"/>
    </source>
</evidence>
<feature type="compositionally biased region" description="Polar residues" evidence="1">
    <location>
        <begin position="147"/>
        <end position="156"/>
    </location>
</feature>
<comment type="caution">
    <text evidence="2">The sequence shown here is derived from an EMBL/GenBank/DDBJ whole genome shotgun (WGS) entry which is preliminary data.</text>
</comment>
<evidence type="ECO:0000313" key="3">
    <source>
        <dbReference type="Proteomes" id="UP000245959"/>
    </source>
</evidence>